<feature type="domain" description="C-type lysozyme inhibitor" evidence="6">
    <location>
        <begin position="63"/>
        <end position="138"/>
    </location>
</feature>
<dbReference type="RefSeq" id="WP_029103890.1">
    <property type="nucleotide sequence ID" value="NZ_UGQB01000004.1"/>
</dbReference>
<evidence type="ECO:0000256" key="5">
    <source>
        <dbReference type="SAM" id="MobiDB-lite"/>
    </source>
</evidence>
<protein>
    <submittedName>
        <fullName evidence="7">Membrane-bound lysozyme-inhibitor of c-type lysozyme</fullName>
    </submittedName>
</protein>
<keyword evidence="3" id="KW-0564">Palmitate</keyword>
<keyword evidence="8" id="KW-1185">Reference proteome</keyword>
<name>A0A378QXJ7_9GAMM</name>
<gene>
    <name evidence="7" type="ORF">NCTC12877_00242</name>
</gene>
<dbReference type="InterPro" id="IPR036328">
    <property type="entry name" value="MliC_sf"/>
</dbReference>
<sequence length="157" mass="17278">MQKLLIATAVGALVLTGCTTNNSQTIKQPKPQEMQGKHAHKYGDKHEHKHGKKHHYGEITEKYLCEKDGKVTAKYNPDAGHALLNITAPSLGLESVDVEMQTAKSASGMLFVNDVNPESKYEWHTKNKFGVLDVTTADGAVYSLKCEGTRPMHSHAH</sequence>
<dbReference type="Gene3D" id="2.40.128.200">
    <property type="match status" value="1"/>
</dbReference>
<dbReference type="SUPFAM" id="SSF141488">
    <property type="entry name" value="YdhA-like"/>
    <property type="match status" value="1"/>
</dbReference>
<keyword evidence="1" id="KW-0732">Signal</keyword>
<evidence type="ECO:0000313" key="8">
    <source>
        <dbReference type="Proteomes" id="UP000254065"/>
    </source>
</evidence>
<dbReference type="EMBL" id="UGQB01000004">
    <property type="protein sequence ID" value="STZ07279.1"/>
    <property type="molecule type" value="Genomic_DNA"/>
</dbReference>
<evidence type="ECO:0000256" key="3">
    <source>
        <dbReference type="ARBA" id="ARBA00023139"/>
    </source>
</evidence>
<evidence type="ECO:0000313" key="7">
    <source>
        <dbReference type="EMBL" id="STZ07279.1"/>
    </source>
</evidence>
<organism evidence="7 8">
    <name type="scientific">Moraxella caprae</name>
    <dbReference type="NCBI Taxonomy" id="90240"/>
    <lineage>
        <taxon>Bacteria</taxon>
        <taxon>Pseudomonadati</taxon>
        <taxon>Pseudomonadota</taxon>
        <taxon>Gammaproteobacteria</taxon>
        <taxon>Moraxellales</taxon>
        <taxon>Moraxellaceae</taxon>
        <taxon>Moraxella</taxon>
    </lineage>
</organism>
<dbReference type="PROSITE" id="PS51257">
    <property type="entry name" value="PROKAR_LIPOPROTEIN"/>
    <property type="match status" value="1"/>
</dbReference>
<evidence type="ECO:0000256" key="4">
    <source>
        <dbReference type="ARBA" id="ARBA00023288"/>
    </source>
</evidence>
<accession>A0A378QXJ7</accession>
<evidence type="ECO:0000256" key="2">
    <source>
        <dbReference type="ARBA" id="ARBA00023136"/>
    </source>
</evidence>
<proteinExistence type="predicted"/>
<dbReference type="Proteomes" id="UP000254065">
    <property type="component" value="Unassembled WGS sequence"/>
</dbReference>
<dbReference type="InterPro" id="IPR018660">
    <property type="entry name" value="MliC"/>
</dbReference>
<reference evidence="7 8" key="1">
    <citation type="submission" date="2018-06" db="EMBL/GenBank/DDBJ databases">
        <authorList>
            <consortium name="Pathogen Informatics"/>
            <person name="Doyle S."/>
        </authorList>
    </citation>
    <scope>NUCLEOTIDE SEQUENCE [LARGE SCALE GENOMIC DNA]</scope>
    <source>
        <strain evidence="7 8">NCTC12877</strain>
    </source>
</reference>
<dbReference type="Pfam" id="PF09864">
    <property type="entry name" value="MliC"/>
    <property type="match status" value="1"/>
</dbReference>
<evidence type="ECO:0000259" key="6">
    <source>
        <dbReference type="Pfam" id="PF09864"/>
    </source>
</evidence>
<dbReference type="STRING" id="1122244.GCA_000426885_00195"/>
<dbReference type="OrthoDB" id="6659566at2"/>
<feature type="region of interest" description="Disordered" evidence="5">
    <location>
        <begin position="24"/>
        <end position="53"/>
    </location>
</feature>
<dbReference type="AlphaFoldDB" id="A0A378QXJ7"/>
<evidence type="ECO:0000256" key="1">
    <source>
        <dbReference type="ARBA" id="ARBA00022729"/>
    </source>
</evidence>
<keyword evidence="4" id="KW-0449">Lipoprotein</keyword>
<keyword evidence="2" id="KW-0472">Membrane</keyword>